<reference evidence="1" key="1">
    <citation type="journal article" date="2014" name="Front. Microbiol.">
        <title>High frequency of phylogenetically diverse reductive dehalogenase-homologous genes in deep subseafloor sedimentary metagenomes.</title>
        <authorList>
            <person name="Kawai M."/>
            <person name="Futagami T."/>
            <person name="Toyoda A."/>
            <person name="Takaki Y."/>
            <person name="Nishi S."/>
            <person name="Hori S."/>
            <person name="Arai W."/>
            <person name="Tsubouchi T."/>
            <person name="Morono Y."/>
            <person name="Uchiyama I."/>
            <person name="Ito T."/>
            <person name="Fujiyama A."/>
            <person name="Inagaki F."/>
            <person name="Takami H."/>
        </authorList>
    </citation>
    <scope>NUCLEOTIDE SEQUENCE</scope>
    <source>
        <strain evidence="1">Expedition CK06-06</strain>
    </source>
</reference>
<dbReference type="Gene3D" id="3.40.1520.10">
    <property type="entry name" value="Ta1353-like"/>
    <property type="match status" value="1"/>
</dbReference>
<dbReference type="PANTHER" id="PTHR36155:SF1">
    <property type="entry name" value="BLL5354 PROTEIN"/>
    <property type="match status" value="1"/>
</dbReference>
<sequence>TVPGIKFGIAFCEASGPALVRYSGTDQKLIDLAVGNAEEIGAGHVFIIFLDGTFPINVLNRIKQVPEVCSIYCATANAVQVVIAETEKGRGILGVVDGISPKGVETETDIAERKSFLRKIGYKL</sequence>
<gene>
    <name evidence="1" type="ORF">S01H1_32064</name>
</gene>
<comment type="caution">
    <text evidence="1">The sequence shown here is derived from an EMBL/GenBank/DDBJ whole genome shotgun (WGS) entry which is preliminary data.</text>
</comment>
<dbReference type="AlphaFoldDB" id="X0TPN4"/>
<dbReference type="PANTHER" id="PTHR36155">
    <property type="entry name" value="BLL5354 PROTEIN"/>
    <property type="match status" value="1"/>
</dbReference>
<feature type="non-terminal residue" evidence="1">
    <location>
        <position position="1"/>
    </location>
</feature>
<dbReference type="Pfam" id="PF04008">
    <property type="entry name" value="Adenosine_kin"/>
    <property type="match status" value="1"/>
</dbReference>
<evidence type="ECO:0008006" key="2">
    <source>
        <dbReference type="Google" id="ProtNLM"/>
    </source>
</evidence>
<dbReference type="InterPro" id="IPR007153">
    <property type="entry name" value="Adenosine_kinase"/>
</dbReference>
<proteinExistence type="predicted"/>
<dbReference type="EMBL" id="BARS01019828">
    <property type="protein sequence ID" value="GAF95214.1"/>
    <property type="molecule type" value="Genomic_DNA"/>
</dbReference>
<dbReference type="InterPro" id="IPR036902">
    <property type="entry name" value="Ta1353-like_sf"/>
</dbReference>
<name>X0TPN4_9ZZZZ</name>
<organism evidence="1">
    <name type="scientific">marine sediment metagenome</name>
    <dbReference type="NCBI Taxonomy" id="412755"/>
    <lineage>
        <taxon>unclassified sequences</taxon>
        <taxon>metagenomes</taxon>
        <taxon>ecological metagenomes</taxon>
    </lineage>
</organism>
<protein>
    <recommendedName>
        <fullName evidence="2">Adenosine monophosphate-protein transferase</fullName>
    </recommendedName>
</protein>
<dbReference type="SUPFAM" id="SSF103165">
    <property type="entry name" value="Ta1353-like"/>
    <property type="match status" value="1"/>
</dbReference>
<accession>X0TPN4</accession>
<evidence type="ECO:0000313" key="1">
    <source>
        <dbReference type="EMBL" id="GAF95214.1"/>
    </source>
</evidence>